<dbReference type="InterPro" id="IPR036361">
    <property type="entry name" value="SAP_dom_sf"/>
</dbReference>
<dbReference type="OrthoDB" id="8690400at2"/>
<reference evidence="2 3" key="1">
    <citation type="submission" date="2018-09" db="EMBL/GenBank/DDBJ databases">
        <authorList>
            <person name="Zhu H."/>
        </authorList>
    </citation>
    <scope>NUCLEOTIDE SEQUENCE [LARGE SCALE GENOMIC DNA]</scope>
    <source>
        <strain evidence="2 3">K1S02-6</strain>
    </source>
</reference>
<protein>
    <recommendedName>
        <fullName evidence="1">HeH/LEM domain-containing protein</fullName>
    </recommendedName>
</protein>
<dbReference type="InterPro" id="IPR025856">
    <property type="entry name" value="HeH/LEM_domain"/>
</dbReference>
<evidence type="ECO:0000259" key="1">
    <source>
        <dbReference type="Pfam" id="PF12949"/>
    </source>
</evidence>
<dbReference type="Pfam" id="PF12949">
    <property type="entry name" value="HeH"/>
    <property type="match status" value="1"/>
</dbReference>
<dbReference type="Gene3D" id="1.10.720.30">
    <property type="entry name" value="SAP domain"/>
    <property type="match status" value="1"/>
</dbReference>
<evidence type="ECO:0000313" key="3">
    <source>
        <dbReference type="Proteomes" id="UP000284021"/>
    </source>
</evidence>
<dbReference type="AlphaFoldDB" id="A0A418XEK3"/>
<proteinExistence type="predicted"/>
<gene>
    <name evidence="2" type="ORF">D3879_14660</name>
</gene>
<dbReference type="Proteomes" id="UP000284021">
    <property type="component" value="Unassembled WGS sequence"/>
</dbReference>
<dbReference type="EMBL" id="QYUR01000003">
    <property type="protein sequence ID" value="RJG10919.1"/>
    <property type="molecule type" value="Genomic_DNA"/>
</dbReference>
<evidence type="ECO:0000313" key="2">
    <source>
        <dbReference type="EMBL" id="RJG10919.1"/>
    </source>
</evidence>
<keyword evidence="3" id="KW-1185">Reference proteome</keyword>
<sequence length="83" mass="9301">MGKFTGIAYEPHPVSPERKAELREQGLKILDVRFKPEADEEAVDLTKLKVDVIKARLTAKGVEFDAAAKKPELLELLLKQEEA</sequence>
<comment type="caution">
    <text evidence="2">The sequence shown here is derived from an EMBL/GenBank/DDBJ whole genome shotgun (WGS) entry which is preliminary data.</text>
</comment>
<feature type="domain" description="HeH/LEM" evidence="1">
    <location>
        <begin position="45"/>
        <end position="78"/>
    </location>
</feature>
<accession>A0A418XEK3</accession>
<dbReference type="RefSeq" id="WP_119955051.1">
    <property type="nucleotide sequence ID" value="NZ_QYUR01000003.1"/>
</dbReference>
<organism evidence="2 3">
    <name type="scientific">Pseudomonas cavernicola</name>
    <dbReference type="NCBI Taxonomy" id="2320866"/>
    <lineage>
        <taxon>Bacteria</taxon>
        <taxon>Pseudomonadati</taxon>
        <taxon>Pseudomonadota</taxon>
        <taxon>Gammaproteobacteria</taxon>
        <taxon>Pseudomonadales</taxon>
        <taxon>Pseudomonadaceae</taxon>
        <taxon>Pseudomonas</taxon>
    </lineage>
</organism>
<name>A0A418XEK3_9PSED</name>